<reference evidence="4" key="2">
    <citation type="submission" date="2023-05" db="EMBL/GenBank/DDBJ databases">
        <authorList>
            <consortium name="Lawrence Berkeley National Laboratory"/>
            <person name="Steindorff A."/>
            <person name="Hensen N."/>
            <person name="Bonometti L."/>
            <person name="Westerberg I."/>
            <person name="Brannstrom I.O."/>
            <person name="Guillou S."/>
            <person name="Cros-Aarteil S."/>
            <person name="Calhoun S."/>
            <person name="Haridas S."/>
            <person name="Kuo A."/>
            <person name="Mondo S."/>
            <person name="Pangilinan J."/>
            <person name="Riley R."/>
            <person name="Labutti K."/>
            <person name="Andreopoulos B."/>
            <person name="Lipzen A."/>
            <person name="Chen C."/>
            <person name="Yanf M."/>
            <person name="Daum C."/>
            <person name="Ng V."/>
            <person name="Clum A."/>
            <person name="Ohm R."/>
            <person name="Martin F."/>
            <person name="Silar P."/>
            <person name="Natvig D."/>
            <person name="Lalanne C."/>
            <person name="Gautier V."/>
            <person name="Ament-Velasquez S.L."/>
            <person name="Kruys A."/>
            <person name="Hutchinson M.I."/>
            <person name="Powell A.J."/>
            <person name="Barry K."/>
            <person name="Miller A.N."/>
            <person name="Grigoriev I.V."/>
            <person name="Debuchy R."/>
            <person name="Gladieux P."/>
            <person name="Thoren M.H."/>
            <person name="Johannesson H."/>
        </authorList>
    </citation>
    <scope>NUCLEOTIDE SEQUENCE</scope>
    <source>
        <strain evidence="4">CBS 359.72</strain>
    </source>
</reference>
<dbReference type="GO" id="GO:0007064">
    <property type="term" value="P:mitotic sister chromatid cohesion"/>
    <property type="evidence" value="ECO:0007669"/>
    <property type="project" value="InterPro"/>
</dbReference>
<dbReference type="GO" id="GO:0005634">
    <property type="term" value="C:nucleus"/>
    <property type="evidence" value="ECO:0007669"/>
    <property type="project" value="UniProtKB-SubCell"/>
</dbReference>
<dbReference type="AlphaFoldDB" id="A0AAN7HS72"/>
<gene>
    <name evidence="4" type="ORF">C7999DRAFT_12560</name>
</gene>
<feature type="region of interest" description="Disordered" evidence="3">
    <location>
        <begin position="1"/>
        <end position="20"/>
    </location>
</feature>
<evidence type="ECO:0000256" key="2">
    <source>
        <dbReference type="ARBA" id="ARBA00023242"/>
    </source>
</evidence>
<dbReference type="GO" id="GO:0006281">
    <property type="term" value="P:DNA repair"/>
    <property type="evidence" value="ECO:0007669"/>
    <property type="project" value="TreeGrafter"/>
</dbReference>
<dbReference type="PANTHER" id="PTHR12663">
    <property type="entry name" value="ANDROGEN INDUCED INHIBITOR OF PROLIFERATION AS3 / PDS5-RELATED"/>
    <property type="match status" value="1"/>
</dbReference>
<evidence type="ECO:0000313" key="4">
    <source>
        <dbReference type="EMBL" id="KAK4249603.1"/>
    </source>
</evidence>
<organism evidence="4 5">
    <name type="scientific">Corynascus novoguineensis</name>
    <dbReference type="NCBI Taxonomy" id="1126955"/>
    <lineage>
        <taxon>Eukaryota</taxon>
        <taxon>Fungi</taxon>
        <taxon>Dikarya</taxon>
        <taxon>Ascomycota</taxon>
        <taxon>Pezizomycotina</taxon>
        <taxon>Sordariomycetes</taxon>
        <taxon>Sordariomycetidae</taxon>
        <taxon>Sordariales</taxon>
        <taxon>Chaetomiaceae</taxon>
        <taxon>Corynascus</taxon>
    </lineage>
</organism>
<keyword evidence="5" id="KW-1185">Reference proteome</keyword>
<accession>A0AAN7HS72</accession>
<name>A0AAN7HS72_9PEZI</name>
<comment type="subcellular location">
    <subcellularLocation>
        <location evidence="1">Nucleus</location>
    </subcellularLocation>
</comment>
<dbReference type="EMBL" id="MU857621">
    <property type="protein sequence ID" value="KAK4249603.1"/>
    <property type="molecule type" value="Genomic_DNA"/>
</dbReference>
<proteinExistence type="predicted"/>
<keyword evidence="2" id="KW-0539">Nucleus</keyword>
<evidence type="ECO:0000256" key="1">
    <source>
        <dbReference type="ARBA" id="ARBA00004123"/>
    </source>
</evidence>
<dbReference type="Proteomes" id="UP001303647">
    <property type="component" value="Unassembled WGS sequence"/>
</dbReference>
<dbReference type="GO" id="GO:0000785">
    <property type="term" value="C:chromatin"/>
    <property type="evidence" value="ECO:0007669"/>
    <property type="project" value="TreeGrafter"/>
</dbReference>
<dbReference type="InterPro" id="IPR039776">
    <property type="entry name" value="Pds5"/>
</dbReference>
<comment type="caution">
    <text evidence="4">The sequence shown here is derived from an EMBL/GenBank/DDBJ whole genome shotgun (WGS) entry which is preliminary data.</text>
</comment>
<reference evidence="4" key="1">
    <citation type="journal article" date="2023" name="Mol. Phylogenet. Evol.">
        <title>Genome-scale phylogeny and comparative genomics of the fungal order Sordariales.</title>
        <authorList>
            <person name="Hensen N."/>
            <person name="Bonometti L."/>
            <person name="Westerberg I."/>
            <person name="Brannstrom I.O."/>
            <person name="Guillou S."/>
            <person name="Cros-Aarteil S."/>
            <person name="Calhoun S."/>
            <person name="Haridas S."/>
            <person name="Kuo A."/>
            <person name="Mondo S."/>
            <person name="Pangilinan J."/>
            <person name="Riley R."/>
            <person name="LaButti K."/>
            <person name="Andreopoulos B."/>
            <person name="Lipzen A."/>
            <person name="Chen C."/>
            <person name="Yan M."/>
            <person name="Daum C."/>
            <person name="Ng V."/>
            <person name="Clum A."/>
            <person name="Steindorff A."/>
            <person name="Ohm R.A."/>
            <person name="Martin F."/>
            <person name="Silar P."/>
            <person name="Natvig D.O."/>
            <person name="Lalanne C."/>
            <person name="Gautier V."/>
            <person name="Ament-Velasquez S.L."/>
            <person name="Kruys A."/>
            <person name="Hutchinson M.I."/>
            <person name="Powell A.J."/>
            <person name="Barry K."/>
            <person name="Miller A.N."/>
            <person name="Grigoriev I.V."/>
            <person name="Debuchy R."/>
            <person name="Gladieux P."/>
            <person name="Hiltunen Thoren M."/>
            <person name="Johannesson H."/>
        </authorList>
    </citation>
    <scope>NUCLEOTIDE SEQUENCE</scope>
    <source>
        <strain evidence="4">CBS 359.72</strain>
    </source>
</reference>
<evidence type="ECO:0000256" key="3">
    <source>
        <dbReference type="SAM" id="MobiDB-lite"/>
    </source>
</evidence>
<protein>
    <submittedName>
        <fullName evidence="4">Uncharacterized protein</fullName>
    </submittedName>
</protein>
<evidence type="ECO:0000313" key="5">
    <source>
        <dbReference type="Proteomes" id="UP001303647"/>
    </source>
</evidence>
<dbReference type="Pfam" id="PF20168">
    <property type="entry name" value="PDS5"/>
    <property type="match status" value="1"/>
</dbReference>
<sequence>MAPRRSAAAEAEEQEPEEGMIRLQFNEPLTWRPGKAIPLDTLLKRLDQLTRELAEMDQETTDPSSLTKVAKEVASHQLLNHKDKGVRAYTACCVVDILRLCAPDAPFTPSQLKVRTGANTALTPAAVADKTDLGRF</sequence>
<dbReference type="PANTHER" id="PTHR12663:SF0">
    <property type="entry name" value="PRECOCIOUS DISSOCIATION OF SISTERS 5, ISOFORM A"/>
    <property type="match status" value="1"/>
</dbReference>